<dbReference type="GO" id="GO:0046872">
    <property type="term" value="F:metal ion binding"/>
    <property type="evidence" value="ECO:0007669"/>
    <property type="project" value="UniProtKB-KW"/>
</dbReference>
<dbReference type="EMBL" id="MH591112">
    <property type="protein sequence ID" value="AYC65625.1"/>
    <property type="molecule type" value="Genomic_DNA"/>
</dbReference>
<evidence type="ECO:0000313" key="11">
    <source>
        <dbReference type="EMBL" id="AYC65625.1"/>
    </source>
</evidence>
<evidence type="ECO:0000256" key="2">
    <source>
        <dbReference type="ARBA" id="ARBA00022478"/>
    </source>
</evidence>
<evidence type="ECO:0000256" key="5">
    <source>
        <dbReference type="ARBA" id="ARBA00022695"/>
    </source>
</evidence>
<evidence type="ECO:0000256" key="6">
    <source>
        <dbReference type="ARBA" id="ARBA00022723"/>
    </source>
</evidence>
<dbReference type="NCBIfam" id="TIGR02388">
    <property type="entry name" value="rpoC2_cyan"/>
    <property type="match status" value="1"/>
</dbReference>
<keyword evidence="3 11" id="KW-0934">Plastid</keyword>
<dbReference type="PANTHER" id="PTHR19376:SF68">
    <property type="entry name" value="DNA-DIRECTED RNA POLYMERASE SUBUNIT BETA"/>
    <property type="match status" value="1"/>
</dbReference>
<evidence type="ECO:0000259" key="9">
    <source>
        <dbReference type="Pfam" id="PF04998"/>
    </source>
</evidence>
<dbReference type="GO" id="GO:0003677">
    <property type="term" value="F:DNA binding"/>
    <property type="evidence" value="ECO:0007669"/>
    <property type="project" value="InterPro"/>
</dbReference>
<dbReference type="Gene3D" id="1.10.1790.20">
    <property type="match status" value="1"/>
</dbReference>
<dbReference type="CDD" id="cd02655">
    <property type="entry name" value="RNAP_beta'_C"/>
    <property type="match status" value="1"/>
</dbReference>
<evidence type="ECO:0000256" key="4">
    <source>
        <dbReference type="ARBA" id="ARBA00022679"/>
    </source>
</evidence>
<evidence type="ECO:0000259" key="10">
    <source>
        <dbReference type="Pfam" id="PF05000"/>
    </source>
</evidence>
<dbReference type="GO" id="GO:0006351">
    <property type="term" value="P:DNA-templated transcription"/>
    <property type="evidence" value="ECO:0007669"/>
    <property type="project" value="InterPro"/>
</dbReference>
<dbReference type="InterPro" id="IPR007081">
    <property type="entry name" value="RNA_pol_Rpb1_5"/>
</dbReference>
<dbReference type="RefSeq" id="YP_009519700.1">
    <property type="nucleotide sequence ID" value="NC_039528.1"/>
</dbReference>
<keyword evidence="11" id="KW-0150">Chloroplast</keyword>
<dbReference type="InterPro" id="IPR045867">
    <property type="entry name" value="DNA-dir_RpoC_beta_prime"/>
</dbReference>
<geneLocation type="chloroplast" evidence="11"/>
<dbReference type="GeneID" id="38279597"/>
<dbReference type="GO" id="GO:0003899">
    <property type="term" value="F:DNA-directed RNA polymerase activity"/>
    <property type="evidence" value="ECO:0007669"/>
    <property type="project" value="UniProtKB-EC"/>
</dbReference>
<proteinExistence type="predicted"/>
<dbReference type="Gene3D" id="1.10.274.100">
    <property type="entry name" value="RNA polymerase Rpb1, domain 3"/>
    <property type="match status" value="1"/>
</dbReference>
<dbReference type="GO" id="GO:0000428">
    <property type="term" value="C:DNA-directed RNA polymerase complex"/>
    <property type="evidence" value="ECO:0007669"/>
    <property type="project" value="UniProtKB-KW"/>
</dbReference>
<dbReference type="PANTHER" id="PTHR19376">
    <property type="entry name" value="DNA-DIRECTED RNA POLYMERASE"/>
    <property type="match status" value="1"/>
</dbReference>
<dbReference type="EC" id="2.7.7.6" evidence="1"/>
<dbReference type="Pfam" id="PF04998">
    <property type="entry name" value="RNA_pol_Rpb1_5"/>
    <property type="match status" value="1"/>
</dbReference>
<keyword evidence="6" id="KW-0479">Metal-binding</keyword>
<gene>
    <name evidence="11" type="primary">rpoC2</name>
</gene>
<sequence>MKYQLTSTVFFNHCFDKRRFQSFLHWFFKKSHHGHYRLLKFLEKIQLLGFHSATKAGFSISIDDLKIPASKPSVLLTAENRVFDTDLQFMSGNLTTIERYQCILEIWNRTSEKLKYQVLQSFKFSDFFNPVYFMAFSGARGNISQIRQLVGMRGLMADPQGQIIDFPIRSNFREGLTLTEYLISCSGARKGIVDTALRTAASGYLTRRLVDVAHQVIISQIDCHSSHGIFVEDLYDHQKKILSLKQRLVGRILAETLICPKGDTSRTRRQPSKYFIIGSKNQEISKQISQKICKIWQKVQIRSPLTCESAKFVCQFCYGWNLAEGQLVSIGEAVGVLAAQSIGEPGTQLTMRTFHTGGVFTGMLLDQTYAPFTGKIHYFSSCSGLLIRTQQGKIAYLSKNNGTFQIKKNQQEIRKKIQFQSGSLLYVKEGENILKTQLMAELPFFEKENTFENEQEVLSLNSGEIYFENIIFLEKTIFDFLKEQTKNCVQGLSKFWILSAQFFKQKNSFFQKLDLIDKSVPFTQVILNLHYEQDRGTKLCAIYSIFFKNIGYLCKQKKTSTSVYPWPVVPVGYSTPQGGSHWPLPFRVQSFTLIPYFHQKFLKLHIKNFLISENAINKMQFQKKALLLFLNAFYNIFSEFPLKTEGKYKKINQNLFIIFINRQGISQYKKKNFSFQKIFDYFCYIRCGSFTMEKRGRAPLGMQTLLKNLHPHWIRQRWKVQPRILHWKNLPIFVQKYIFLTRFLENLNIQKKISIGNNPKILQYKFQNQTFPHQSKCFLWKFQKRKNLLKIGENVYIRILLCLKRNNQKSTDLQISISLIEKYSKNIYFQEIIKNRFLSCLPVWNRGRGTDLNNIASNILEWRFFGQKSENPYSTYFKNFLQKKRSLSFQNNDFSVFPSFQNCVAFGVPEENIFLLEEILPYSILTGVTGIDSNSQAQKALPVPSLMGIGTGVGLRLRKHGQASKGGRSTRRHATHLGYGRAHVHPIGAVELELGRSFRADDQLPPLEASRYSICNSIYLKKMNFTKLQKKNIDFFFNVYCFLFKNFYFLKNFQTRFTNRKFQKPIQKFLELQMELSKKKIFKKNIRKKSSLQKNRTFLNIQNLLKIQTNKYNQQVESISKKSLISLQNRIQNDFQNYKIRYLKSAIPEKKDSTAPYADLPTPAAYLPAEGKGWTGKGYPTGHKGCGFAFAPRGGGKGQVFKKNLKKTFFVFSSPTPDLTPTDAPLAARRCPEGGRALRGRAVPTGEGKVSDGTECWTFTLNDRNNLYSVNLAEGYSESQKLFRTHKNLKFLLFTQIKIILNDWRCLKKEQLKKKFFSFFEIQISNAKFELTIPYLKKKFQIRLFELKLINILPLKFHLKLLNSTYSQKLQLIKIKHLNRNLFSKIKKINLQIIQKNFFSSFETLVFFRFFLFLTSSEILDPQIRKHKNNLLFTNNDNYFSQKVFYVQNKLSFKGIQHFSVPVGGLPHLSWSPAPYSCTFTKGKAPYMGRGDSPLEGLPRLRVRLPQKKKFCLSINKFLRKDNLKRIPGLLFRGGEKFTNNHFIFREGQLVAKTYNTFLFRKATNYLLNDQSILYAHHGEIILKNQHLCSVFYNQSKIGDIVQGIPKIEEIFEARKKSKYKLPIFYNDCQFSEKKISKSLQNLQKSIVNNIQRIYCGQGIYISDKHIEIIVRQMTSNVLILDPGQTGLLCGEIVALQWIYRINSKKNSSQIIYEPILLGMTKTCLETSSFLSAASFQETTRILSRAALQNQIDFIRGLKQNVILGNLLPIGTGYF</sequence>
<dbReference type="SUPFAM" id="SSF64484">
    <property type="entry name" value="beta and beta-prime subunits of DNA dependent RNA-polymerase"/>
    <property type="match status" value="1"/>
</dbReference>
<evidence type="ECO:0000256" key="1">
    <source>
        <dbReference type="ARBA" id="ARBA00012418"/>
    </source>
</evidence>
<evidence type="ECO:0000256" key="3">
    <source>
        <dbReference type="ARBA" id="ARBA00022640"/>
    </source>
</evidence>
<feature type="domain" description="RNA polymerase Rpb1" evidence="10">
    <location>
        <begin position="95"/>
        <end position="172"/>
    </location>
</feature>
<dbReference type="InterPro" id="IPR042102">
    <property type="entry name" value="RNA_pol_Rpb1_3_sf"/>
</dbReference>
<dbReference type="Gene3D" id="1.10.132.30">
    <property type="match status" value="1"/>
</dbReference>
<reference evidence="11" key="2">
    <citation type="journal article" date="2019" name="Mol. Phylogenet. Evol.">
        <title>Reassessment of the classification of bryopsidales (chlorophyta) based on chloroplast phylogenomic analyses.</title>
        <authorList>
            <person name="Cremen M.C."/>
            <person name="Leliaert F."/>
            <person name="West J."/>
            <person name="Lam D.W."/>
            <person name="Shimada S."/>
            <person name="Lopez-Bautista J.M."/>
            <person name="Verbruggen H."/>
        </authorList>
    </citation>
    <scope>NUCLEOTIDE SEQUENCE</scope>
</reference>
<accession>A0A386B1P0</accession>
<keyword evidence="8" id="KW-0804">Transcription</keyword>
<dbReference type="InterPro" id="IPR007083">
    <property type="entry name" value="RNA_pol_Rpb1_4"/>
</dbReference>
<organism evidence="11">
    <name type="scientific">Udotea flabellum</name>
    <dbReference type="NCBI Taxonomy" id="170437"/>
    <lineage>
        <taxon>Eukaryota</taxon>
        <taxon>Viridiplantae</taxon>
        <taxon>Chlorophyta</taxon>
        <taxon>core chlorophytes</taxon>
        <taxon>Ulvophyceae</taxon>
        <taxon>TCBD clade</taxon>
        <taxon>Bryopsidales</taxon>
        <taxon>Halimedineae</taxon>
        <taxon>Halimedaceae</taxon>
        <taxon>Udoteae</taxon>
        <taxon>Udotea</taxon>
    </lineage>
</organism>
<protein>
    <recommendedName>
        <fullName evidence="1">DNA-directed RNA polymerase</fullName>
        <ecNumber evidence="1">2.7.7.6</ecNumber>
    </recommendedName>
</protein>
<keyword evidence="5" id="KW-0548">Nucleotidyltransferase</keyword>
<feature type="domain" description="RNA polymerase Rpb1" evidence="9">
    <location>
        <begin position="175"/>
        <end position="450"/>
    </location>
</feature>
<reference evidence="11" key="1">
    <citation type="submission" date="2018-07" db="EMBL/GenBank/DDBJ databases">
        <authorList>
            <person name="Quirk P.G."/>
            <person name="Krulwich T.A."/>
        </authorList>
    </citation>
    <scope>NUCLEOTIDE SEQUENCE</scope>
</reference>
<dbReference type="Pfam" id="PF05000">
    <property type="entry name" value="RNA_pol_Rpb1_4"/>
    <property type="match status" value="1"/>
</dbReference>
<keyword evidence="4" id="KW-0808">Transferase</keyword>
<dbReference type="InterPro" id="IPR012756">
    <property type="entry name" value="DNA-dir_RpoC2_beta_pp"/>
</dbReference>
<dbReference type="InterPro" id="IPR038120">
    <property type="entry name" value="Rpb1_funnel_sf"/>
</dbReference>
<keyword evidence="2" id="KW-0240">DNA-directed RNA polymerase</keyword>
<name>A0A386B1P0_9CHLO</name>
<evidence type="ECO:0000256" key="8">
    <source>
        <dbReference type="ARBA" id="ARBA00023163"/>
    </source>
</evidence>
<keyword evidence="7" id="KW-0862">Zinc</keyword>
<dbReference type="Gene3D" id="1.10.150.390">
    <property type="match status" value="1"/>
</dbReference>
<evidence type="ECO:0000256" key="7">
    <source>
        <dbReference type="ARBA" id="ARBA00022833"/>
    </source>
</evidence>